<evidence type="ECO:0000313" key="3">
    <source>
        <dbReference type="EMBL" id="KAE8263974.1"/>
    </source>
</evidence>
<evidence type="ECO:0000313" key="4">
    <source>
        <dbReference type="Proteomes" id="UP000077671"/>
    </source>
</evidence>
<proteinExistence type="predicted"/>
<dbReference type="EMBL" id="CAJHJG010000598">
    <property type="protein sequence ID" value="CAD6904140.1"/>
    <property type="molecule type" value="Genomic_DNA"/>
</dbReference>
<gene>
    <name evidence="3" type="ORF">A4X03_0g1287</name>
    <name evidence="2" type="ORF">JKIAZH3_G2539</name>
</gene>
<evidence type="ECO:0000313" key="2">
    <source>
        <dbReference type="EMBL" id="CAD6904140.1"/>
    </source>
</evidence>
<reference evidence="3" key="2">
    <citation type="journal article" date="2019" name="IMA Fungus">
        <title>Genome sequencing and comparison of five Tilletia species to identify candidate genes for the detection of regulated species infecting wheat.</title>
        <authorList>
            <person name="Nguyen H.D.T."/>
            <person name="Sultana T."/>
            <person name="Kesanakurti P."/>
            <person name="Hambleton S."/>
        </authorList>
    </citation>
    <scope>NUCLEOTIDE SEQUENCE</scope>
    <source>
        <strain evidence="3">DAOMC 238032</strain>
    </source>
</reference>
<name>A0A177VHA4_9BASI</name>
<comment type="caution">
    <text evidence="3">The sequence shown here is derived from an EMBL/GenBank/DDBJ whole genome shotgun (WGS) entry which is preliminary data.</text>
</comment>
<dbReference type="AlphaFoldDB" id="A0A177VHA4"/>
<evidence type="ECO:0000313" key="5">
    <source>
        <dbReference type="Proteomes" id="UP000836402"/>
    </source>
</evidence>
<keyword evidence="5" id="KW-1185">Reference proteome</keyword>
<feature type="compositionally biased region" description="Polar residues" evidence="1">
    <location>
        <begin position="19"/>
        <end position="30"/>
    </location>
</feature>
<reference evidence="3" key="1">
    <citation type="submission" date="2016-04" db="EMBL/GenBank/DDBJ databases">
        <authorList>
            <person name="Nguyen H.D."/>
            <person name="Kesanakurti P."/>
            <person name="Cullis J."/>
            <person name="Levesque C.A."/>
            <person name="Hambleton S."/>
        </authorList>
    </citation>
    <scope>NUCLEOTIDE SEQUENCE</scope>
    <source>
        <strain evidence="3">DAOMC 238032</strain>
    </source>
</reference>
<dbReference type="Proteomes" id="UP000836402">
    <property type="component" value="Unassembled WGS sequence"/>
</dbReference>
<feature type="region of interest" description="Disordered" evidence="1">
    <location>
        <begin position="1"/>
        <end position="38"/>
    </location>
</feature>
<organism evidence="3 4">
    <name type="scientific">Tilletia caries</name>
    <name type="common">wheat bunt fungus</name>
    <dbReference type="NCBI Taxonomy" id="13290"/>
    <lineage>
        <taxon>Eukaryota</taxon>
        <taxon>Fungi</taxon>
        <taxon>Dikarya</taxon>
        <taxon>Basidiomycota</taxon>
        <taxon>Ustilaginomycotina</taxon>
        <taxon>Exobasidiomycetes</taxon>
        <taxon>Tilletiales</taxon>
        <taxon>Tilletiaceae</taxon>
        <taxon>Tilletia</taxon>
    </lineage>
</organism>
<dbReference type="Proteomes" id="UP000077671">
    <property type="component" value="Unassembled WGS sequence"/>
</dbReference>
<feature type="compositionally biased region" description="Basic and acidic residues" evidence="1">
    <location>
        <begin position="53"/>
        <end position="66"/>
    </location>
</feature>
<feature type="compositionally biased region" description="Basic and acidic residues" evidence="1">
    <location>
        <begin position="218"/>
        <end position="232"/>
    </location>
</feature>
<feature type="compositionally biased region" description="Basic and acidic residues" evidence="1">
    <location>
        <begin position="170"/>
        <end position="181"/>
    </location>
</feature>
<protein>
    <submittedName>
        <fullName evidence="3">Uncharacterized protein</fullName>
    </submittedName>
</protein>
<reference evidence="2" key="3">
    <citation type="submission" date="2020-10" db="EMBL/GenBank/DDBJ databases">
        <authorList>
            <person name="Sedaghatjoo S."/>
        </authorList>
    </citation>
    <scope>NUCLEOTIDE SEQUENCE</scope>
    <source>
        <strain evidence="2">AZH3</strain>
    </source>
</reference>
<dbReference type="EMBL" id="LWDD02000099">
    <property type="protein sequence ID" value="KAE8263974.1"/>
    <property type="molecule type" value="Genomic_DNA"/>
</dbReference>
<feature type="compositionally biased region" description="Low complexity" evidence="1">
    <location>
        <begin position="304"/>
        <end position="329"/>
    </location>
</feature>
<evidence type="ECO:0000256" key="1">
    <source>
        <dbReference type="SAM" id="MobiDB-lite"/>
    </source>
</evidence>
<feature type="region of interest" description="Disordered" evidence="1">
    <location>
        <begin position="144"/>
        <end position="339"/>
    </location>
</feature>
<accession>A0A177VHA4</accession>
<feature type="region of interest" description="Disordered" evidence="1">
    <location>
        <begin position="51"/>
        <end position="92"/>
    </location>
</feature>
<sequence length="365" mass="39018">MPHKRAKRSVREADRFSKGHNNPPSGTSSKDGFFGGLPKGAMRVLMGAQARADYQERKRAAGDAKRIGGGKTGDSTGTGVAIPSPDVKGKGKAVKKALATAYDSNSSKKEGAKHELKLLPGETLGNFNRRVEKTLAADITATLRAAASTSEKKNNKKRKASALDEEEDAETAKEKSAEKAAARAALEPTSQDLKKAREALVQNQQRRKHSGPEPGAEPIKDWAKVDQRRRINDIAIAPPKFTKVPKARGNPDAPSKPAFSSAATSLRDAFEIEAPAGAALDSDDDRDDNPKRKKSKGGNLARAVSRSCGSKKSSSSSSSARPPAVAPVREQALQKERQDAIERYRALKEARLQQRNEAKASAAVG</sequence>